<dbReference type="HOGENOM" id="CLU_090892_1_0_2"/>
<evidence type="ECO:0000259" key="3">
    <source>
        <dbReference type="PROSITE" id="PS51352"/>
    </source>
</evidence>
<dbReference type="Proteomes" id="UP000019024">
    <property type="component" value="Plasmid unnamed"/>
</dbReference>
<name>W0JS99_9EURY</name>
<dbReference type="GO" id="GO:0016491">
    <property type="term" value="F:oxidoreductase activity"/>
    <property type="evidence" value="ECO:0007669"/>
    <property type="project" value="InterPro"/>
</dbReference>
<keyword evidence="2" id="KW-0201">Cytochrome c-type biogenesis</keyword>
<evidence type="ECO:0000313" key="4">
    <source>
        <dbReference type="EMBL" id="AHG01484.1"/>
    </source>
</evidence>
<dbReference type="KEGG" id="hlr:HALLA_03585"/>
<feature type="domain" description="Thioredoxin" evidence="3">
    <location>
        <begin position="24"/>
        <end position="170"/>
    </location>
</feature>
<dbReference type="InterPro" id="IPR013766">
    <property type="entry name" value="Thioredoxin_domain"/>
</dbReference>
<accession>W0JS99</accession>
<evidence type="ECO:0000256" key="1">
    <source>
        <dbReference type="ARBA" id="ARBA00004196"/>
    </source>
</evidence>
<dbReference type="InterPro" id="IPR017937">
    <property type="entry name" value="Thioredoxin_CS"/>
</dbReference>
<dbReference type="Pfam" id="PF08534">
    <property type="entry name" value="Redoxin"/>
    <property type="match status" value="1"/>
</dbReference>
<protein>
    <submittedName>
        <fullName evidence="4">Thioredoxin</fullName>
    </submittedName>
</protein>
<dbReference type="GO" id="GO:0017004">
    <property type="term" value="P:cytochrome complex assembly"/>
    <property type="evidence" value="ECO:0007669"/>
    <property type="project" value="UniProtKB-KW"/>
</dbReference>
<evidence type="ECO:0000256" key="2">
    <source>
        <dbReference type="ARBA" id="ARBA00022748"/>
    </source>
</evidence>
<dbReference type="PANTHER" id="PTHR42852">
    <property type="entry name" value="THIOL:DISULFIDE INTERCHANGE PROTEIN DSBE"/>
    <property type="match status" value="1"/>
</dbReference>
<geneLocation type="plasmid" evidence="4">
    <name>unnamed</name>
</geneLocation>
<organism evidence="4 5">
    <name type="scientific">Halostagnicola larsenii XH-48</name>
    <dbReference type="NCBI Taxonomy" id="797299"/>
    <lineage>
        <taxon>Archaea</taxon>
        <taxon>Methanobacteriati</taxon>
        <taxon>Methanobacteriota</taxon>
        <taxon>Stenosarchaea group</taxon>
        <taxon>Halobacteria</taxon>
        <taxon>Halobacteriales</taxon>
        <taxon>Natrialbaceae</taxon>
        <taxon>Halostagnicola</taxon>
    </lineage>
</organism>
<sequence>MLLGAGSLGLVGGAGLFVSDRRILGTQTGVDPVSVETLDAPGSDAGTVSAPERGTTTFLEFFATWCGTCESMMEPLSQVHSTVSNDVQFISITNEPIGQSIARDDVIEWWREHGGNWTVGLDNDLQLTDAFEVVEIPTAIVLDERNDVAWSGAGRKSTETLVDRIESTHSEA</sequence>
<dbReference type="AlphaFoldDB" id="W0JS99"/>
<evidence type="ECO:0000313" key="5">
    <source>
        <dbReference type="Proteomes" id="UP000019024"/>
    </source>
</evidence>
<dbReference type="CDD" id="cd02966">
    <property type="entry name" value="TlpA_like_family"/>
    <property type="match status" value="1"/>
</dbReference>
<comment type="subcellular location">
    <subcellularLocation>
        <location evidence="1">Cell envelope</location>
    </subcellularLocation>
</comment>
<dbReference type="InterPro" id="IPR013740">
    <property type="entry name" value="Redoxin"/>
</dbReference>
<dbReference type="PROSITE" id="PS51352">
    <property type="entry name" value="THIOREDOXIN_2"/>
    <property type="match status" value="1"/>
</dbReference>
<dbReference type="PROSITE" id="PS00194">
    <property type="entry name" value="THIOREDOXIN_1"/>
    <property type="match status" value="1"/>
</dbReference>
<gene>
    <name evidence="4" type="ORF">HALLA_03585</name>
</gene>
<dbReference type="InterPro" id="IPR050553">
    <property type="entry name" value="Thioredoxin_ResA/DsbE_sf"/>
</dbReference>
<dbReference type="Gene3D" id="3.40.30.10">
    <property type="entry name" value="Glutaredoxin"/>
    <property type="match status" value="1"/>
</dbReference>
<keyword evidence="4" id="KW-0614">Plasmid</keyword>
<dbReference type="InterPro" id="IPR036249">
    <property type="entry name" value="Thioredoxin-like_sf"/>
</dbReference>
<dbReference type="SUPFAM" id="SSF52833">
    <property type="entry name" value="Thioredoxin-like"/>
    <property type="match status" value="1"/>
</dbReference>
<dbReference type="eggNOG" id="arCOG06181">
    <property type="taxonomic scope" value="Archaea"/>
</dbReference>
<reference evidence="4 5" key="1">
    <citation type="submission" date="2014-01" db="EMBL/GenBank/DDBJ databases">
        <authorList>
            <consortium name="DOE Joint Genome Institute"/>
            <person name="Anderson I."/>
            <person name="Huntemann M."/>
            <person name="Han J."/>
            <person name="Chen A."/>
            <person name="Kyrpides N."/>
            <person name="Mavromatis K."/>
            <person name="Markowitz V."/>
            <person name="Palaniappan K."/>
            <person name="Ivanova N."/>
            <person name="Schaumberg A."/>
            <person name="Pati A."/>
            <person name="Liolios K."/>
            <person name="Nordberg H.P."/>
            <person name="Cantor M.N."/>
            <person name="Hua S.X."/>
            <person name="Woyke T."/>
        </authorList>
    </citation>
    <scope>NUCLEOTIDE SEQUENCE [LARGE SCALE GENOMIC DNA]</scope>
    <source>
        <strain evidence="4 5">XH-48</strain>
        <plasmid evidence="5">1</plasmid>
    </source>
</reference>
<proteinExistence type="predicted"/>
<dbReference type="PANTHER" id="PTHR42852:SF13">
    <property type="entry name" value="PROTEIN DIPZ"/>
    <property type="match status" value="1"/>
</dbReference>
<dbReference type="EMBL" id="CP007056">
    <property type="protein sequence ID" value="AHG01484.1"/>
    <property type="molecule type" value="Genomic_DNA"/>
</dbReference>
<keyword evidence="5" id="KW-1185">Reference proteome</keyword>